<feature type="domain" description="DUF547" evidence="1">
    <location>
        <begin position="21"/>
        <end position="128"/>
    </location>
</feature>
<dbReference type="Pfam" id="PF04784">
    <property type="entry name" value="DUF547"/>
    <property type="match status" value="1"/>
</dbReference>
<gene>
    <name evidence="2" type="ORF">MNBD_ACTINO02-1655</name>
</gene>
<dbReference type="EMBL" id="UOEK01000528">
    <property type="protein sequence ID" value="VAW09160.1"/>
    <property type="molecule type" value="Genomic_DNA"/>
</dbReference>
<evidence type="ECO:0000259" key="1">
    <source>
        <dbReference type="Pfam" id="PF04784"/>
    </source>
</evidence>
<accession>A0A3B0SXA0</accession>
<organism evidence="2">
    <name type="scientific">hydrothermal vent metagenome</name>
    <dbReference type="NCBI Taxonomy" id="652676"/>
    <lineage>
        <taxon>unclassified sequences</taxon>
        <taxon>metagenomes</taxon>
        <taxon>ecological metagenomes</taxon>
    </lineage>
</organism>
<dbReference type="InterPro" id="IPR006869">
    <property type="entry name" value="DUF547"/>
</dbReference>
<dbReference type="AlphaFoldDB" id="A0A3B0SXA0"/>
<evidence type="ECO:0000313" key="2">
    <source>
        <dbReference type="EMBL" id="VAW09160.1"/>
    </source>
</evidence>
<dbReference type="PANTHER" id="PTHR46361:SF3">
    <property type="entry name" value="ELECTRON CARRIER_ PROTEIN DISULFIDE OXIDOREDUCTASE"/>
    <property type="match status" value="1"/>
</dbReference>
<feature type="non-terminal residue" evidence="2">
    <location>
        <position position="1"/>
    </location>
</feature>
<proteinExistence type="predicted"/>
<protein>
    <recommendedName>
        <fullName evidence="1">DUF547 domain-containing protein</fullName>
    </recommendedName>
</protein>
<sequence length="209" mass="23106">LPDLHPNLLDYVTRLESIDPDSLTRSDSLAYWLNLYNAGALLLASEAQEAGLTSVLRTPGIFHRDRFVVRGESLSLDDVEHGKIRRFGEPRIHGALVCGSLSCPTLRPEPFTGASLEYQLDDQMRRFLAGGAVAIDTNRRSVTLSKVFQLYGPDFVRPTAMPAFRPVRKATILTALSPWLDDESRSHLAAGGLSLSYQDYDWSLACTIG</sequence>
<reference evidence="2" key="1">
    <citation type="submission" date="2018-06" db="EMBL/GenBank/DDBJ databases">
        <authorList>
            <person name="Zhirakovskaya E."/>
        </authorList>
    </citation>
    <scope>NUCLEOTIDE SEQUENCE</scope>
</reference>
<dbReference type="PANTHER" id="PTHR46361">
    <property type="entry name" value="ELECTRON CARRIER/ PROTEIN DISULFIDE OXIDOREDUCTASE"/>
    <property type="match status" value="1"/>
</dbReference>
<name>A0A3B0SXA0_9ZZZZ</name>